<dbReference type="InterPro" id="IPR032875">
    <property type="entry name" value="Succ_CoA_lig_flav_dom"/>
</dbReference>
<comment type="caution">
    <text evidence="6">The sequence shown here is derived from an EMBL/GenBank/DDBJ whole genome shotgun (WGS) entry which is preliminary data.</text>
</comment>
<dbReference type="Gene3D" id="3.30.1490.20">
    <property type="entry name" value="ATP-grasp fold, A domain"/>
    <property type="match status" value="1"/>
</dbReference>
<organism evidence="6 7">
    <name type="scientific">Verticiella sediminum</name>
    <dbReference type="NCBI Taxonomy" id="1247510"/>
    <lineage>
        <taxon>Bacteria</taxon>
        <taxon>Pseudomonadati</taxon>
        <taxon>Pseudomonadota</taxon>
        <taxon>Betaproteobacteria</taxon>
        <taxon>Burkholderiales</taxon>
        <taxon>Alcaligenaceae</taxon>
        <taxon>Verticiella</taxon>
    </lineage>
</organism>
<dbReference type="Pfam" id="PF13607">
    <property type="entry name" value="Succ_CoA_lig"/>
    <property type="match status" value="1"/>
</dbReference>
<evidence type="ECO:0000256" key="1">
    <source>
        <dbReference type="ARBA" id="ARBA00022598"/>
    </source>
</evidence>
<name>A0A556AWU6_9BURK</name>
<evidence type="ECO:0000256" key="3">
    <source>
        <dbReference type="ARBA" id="ARBA00022840"/>
    </source>
</evidence>
<dbReference type="InterPro" id="IPR016102">
    <property type="entry name" value="Succinyl-CoA_synth-like"/>
</dbReference>
<dbReference type="OrthoDB" id="8664175at2"/>
<evidence type="ECO:0000256" key="2">
    <source>
        <dbReference type="ARBA" id="ARBA00022741"/>
    </source>
</evidence>
<comment type="similarity">
    <text evidence="4">In the N-terminal section; belongs to the acetate CoA ligase alpha subunit family.</text>
</comment>
<dbReference type="Proteomes" id="UP000318405">
    <property type="component" value="Unassembled WGS sequence"/>
</dbReference>
<dbReference type="EMBL" id="VLTJ01000010">
    <property type="protein sequence ID" value="TSH97407.1"/>
    <property type="molecule type" value="Genomic_DNA"/>
</dbReference>
<dbReference type="Gene3D" id="3.30.470.20">
    <property type="entry name" value="ATP-grasp fold, B domain"/>
    <property type="match status" value="1"/>
</dbReference>
<dbReference type="SMART" id="SM00881">
    <property type="entry name" value="CoA_binding"/>
    <property type="match status" value="1"/>
</dbReference>
<dbReference type="Gene3D" id="3.40.50.720">
    <property type="entry name" value="NAD(P)-binding Rossmann-like Domain"/>
    <property type="match status" value="1"/>
</dbReference>
<dbReference type="PANTHER" id="PTHR43334">
    <property type="entry name" value="ACETATE--COA LIGASE [ADP-FORMING]"/>
    <property type="match status" value="1"/>
</dbReference>
<dbReference type="InterPro" id="IPR036291">
    <property type="entry name" value="NAD(P)-bd_dom_sf"/>
</dbReference>
<keyword evidence="7" id="KW-1185">Reference proteome</keyword>
<dbReference type="SUPFAM" id="SSF52210">
    <property type="entry name" value="Succinyl-CoA synthetase domains"/>
    <property type="match status" value="2"/>
</dbReference>
<dbReference type="Pfam" id="PF13549">
    <property type="entry name" value="ATP-grasp_5"/>
    <property type="match status" value="1"/>
</dbReference>
<sequence length="710" mass="75338">MESRTASDLTRLFNPRSVALIGASDNPSSIGGRTLANLVEHSDFHGQVHLVNARRERIGERPCYPSVKELPEVPEMVIVAVPAEAAVPALEDCGRLGVRYAVVFTSGFGEGGGEGIEYAERLRRVVAETGMRIYGPNCPGLCNVNERIGFTFSPSFRHDLRAGPIGLVTQGGGLGRNIMQAMDRGVGIGLWASTGNELDLQVADFVEAMADTPGIEVIAMLVEGINDGPRFVRAVQHAAARGKPIVAFKVGRSEYGSKAAQSHTASITGSAEVNSAVFRQLGIIEVDDIDELADTAWLLARAKPQPNPAGEPEPGFAVYCSSGGTTAMTADAIGLAKLTLAPFADGTTGVLRELLPSYASIVNPIDTTTAVLADDSLIEKTLLAVCRDPGVAMVVLPMALDYGEVTAVISRRVAAAQAQSEVPVVPIWMSERTGEGYRILRDAGIAPMRSVSKGVKALRRWVDYGRWLAAREPGFRPALLEAPTADADAPIRTLTELEGKTALRDAGIHVPMAQAARSRDEALSVAREARGPVVAKVLSPDIQHKSDVGGVRLDLSDDAAVGAAWDAIQAAVRKARPDARIDGVLIEPMAPQGGLELLVGISRDPVLGPMMTVGLGGIYVEIFHDVARRMLPLSAGEAKAMLRELQCHPLLAGARGQPPRDEAALVRLLVQVSDFVVARGAAIHEMDLNPVWVGREGEGAYPLDAVIVTR</sequence>
<evidence type="ECO:0000313" key="7">
    <source>
        <dbReference type="Proteomes" id="UP000318405"/>
    </source>
</evidence>
<dbReference type="FunFam" id="3.30.1490.20:FF:000020">
    <property type="entry name" value="Protein lysine acetyltransferase"/>
    <property type="match status" value="1"/>
</dbReference>
<dbReference type="Gene3D" id="3.40.50.261">
    <property type="entry name" value="Succinyl-CoA synthetase domains"/>
    <property type="match status" value="2"/>
</dbReference>
<protein>
    <submittedName>
        <fullName evidence="6">Acetate--CoA ligase family protein</fullName>
    </submittedName>
</protein>
<keyword evidence="1 6" id="KW-0436">Ligase</keyword>
<dbReference type="InterPro" id="IPR051538">
    <property type="entry name" value="Acyl-CoA_Synth/Transferase"/>
</dbReference>
<dbReference type="PANTHER" id="PTHR43334:SF1">
    <property type="entry name" value="3-HYDROXYPROPIONATE--COA LIGASE [ADP-FORMING]"/>
    <property type="match status" value="1"/>
</dbReference>
<accession>A0A556AWU6</accession>
<evidence type="ECO:0000256" key="4">
    <source>
        <dbReference type="ARBA" id="ARBA00060888"/>
    </source>
</evidence>
<dbReference type="SUPFAM" id="SSF51735">
    <property type="entry name" value="NAD(P)-binding Rossmann-fold domains"/>
    <property type="match status" value="1"/>
</dbReference>
<evidence type="ECO:0000313" key="6">
    <source>
        <dbReference type="EMBL" id="TSH97407.1"/>
    </source>
</evidence>
<dbReference type="GO" id="GO:0016874">
    <property type="term" value="F:ligase activity"/>
    <property type="evidence" value="ECO:0007669"/>
    <property type="project" value="UniProtKB-KW"/>
</dbReference>
<feature type="domain" description="CoA-binding" evidence="5">
    <location>
        <begin position="12"/>
        <end position="108"/>
    </location>
</feature>
<dbReference type="Pfam" id="PF13380">
    <property type="entry name" value="CoA_binding_2"/>
    <property type="match status" value="1"/>
</dbReference>
<keyword evidence="2" id="KW-0547">Nucleotide-binding</keyword>
<evidence type="ECO:0000259" key="5">
    <source>
        <dbReference type="SMART" id="SM00881"/>
    </source>
</evidence>
<dbReference type="SUPFAM" id="SSF56059">
    <property type="entry name" value="Glutathione synthetase ATP-binding domain-like"/>
    <property type="match status" value="1"/>
</dbReference>
<dbReference type="InterPro" id="IPR013815">
    <property type="entry name" value="ATP_grasp_subdomain_1"/>
</dbReference>
<dbReference type="GO" id="GO:0005524">
    <property type="term" value="F:ATP binding"/>
    <property type="evidence" value="ECO:0007669"/>
    <property type="project" value="UniProtKB-KW"/>
</dbReference>
<dbReference type="AlphaFoldDB" id="A0A556AWU6"/>
<keyword evidence="3" id="KW-0067">ATP-binding</keyword>
<gene>
    <name evidence="6" type="ORF">FOZ76_06180</name>
</gene>
<dbReference type="InterPro" id="IPR003781">
    <property type="entry name" value="CoA-bd"/>
</dbReference>
<reference evidence="6 7" key="1">
    <citation type="submission" date="2019-07" db="EMBL/GenBank/DDBJ databases">
        <title>Qingshengfaniella alkalisoli gen. nov., sp. nov., isolated from saline soil.</title>
        <authorList>
            <person name="Xu L."/>
            <person name="Huang X.-X."/>
            <person name="Sun J.-Q."/>
        </authorList>
    </citation>
    <scope>NUCLEOTIDE SEQUENCE [LARGE SCALE GENOMIC DNA]</scope>
    <source>
        <strain evidence="6 7">DSM 27279</strain>
    </source>
</reference>
<proteinExistence type="inferred from homology"/>